<reference evidence="1 2" key="1">
    <citation type="journal article" date="2015" name="Genome Announc.">
        <title>A Distinct Group II Alphabaculovirus Isolated from a Peridroma Species.</title>
        <authorList>
            <person name="Rohrmann G.F."/>
            <person name="Erlandson M.A."/>
            <person name="Theilmann D.A."/>
        </authorList>
    </citation>
    <scope>NUCLEOTIDE SEQUENCE [LARGE SCALE GENOMIC DNA]</scope>
    <source>
        <strain evidence="1">GR_167</strain>
    </source>
</reference>
<dbReference type="InterPro" id="IPR009946">
    <property type="entry name" value="AcMNPV_Orf4"/>
</dbReference>
<sequence length="109" mass="12107">MNLVKLTSGGQLLNTILNIGALVDTSKSTGQRVFYALCSAFITRSTNGRLALSALTAAFDAIIHTERVLFNQRRVLERILAYLADHSDGDNLQCHINTQCLDYLMSRYV</sequence>
<name>A0A068LL09_9ABAC</name>
<dbReference type="OrthoDB" id="19035at10239"/>
<dbReference type="Proteomes" id="UP000203240">
    <property type="component" value="Segment"/>
</dbReference>
<dbReference type="Pfam" id="PF07346">
    <property type="entry name" value="DUF1477"/>
    <property type="match status" value="1"/>
</dbReference>
<evidence type="ECO:0000313" key="1">
    <source>
        <dbReference type="EMBL" id="AIE47838.1"/>
    </source>
</evidence>
<protein>
    <submittedName>
        <fullName evidence="1">Ac19-like protein</fullName>
    </submittedName>
</protein>
<dbReference type="EMBL" id="KM009991">
    <property type="protein sequence ID" value="AIE47838.1"/>
    <property type="molecule type" value="Genomic_DNA"/>
</dbReference>
<accession>A0A068LL09</accession>
<gene>
    <name evidence="1" type="ORF">pesp112</name>
</gene>
<organism evidence="1 2">
    <name type="scientific">Peridroma alphabaculovirus</name>
    <dbReference type="NCBI Taxonomy" id="1346829"/>
    <lineage>
        <taxon>Viruses</taxon>
        <taxon>Viruses incertae sedis</taxon>
        <taxon>Naldaviricetes</taxon>
        <taxon>Lefavirales</taxon>
        <taxon>Baculoviridae</taxon>
        <taxon>Alphabaculovirus</taxon>
    </lineage>
</organism>
<dbReference type="GeneID" id="20004021"/>
<proteinExistence type="predicted"/>
<dbReference type="RefSeq" id="YP_009049938.1">
    <property type="nucleotide sequence ID" value="NC_024625.1"/>
</dbReference>
<evidence type="ECO:0000313" key="2">
    <source>
        <dbReference type="Proteomes" id="UP000203240"/>
    </source>
</evidence>
<keyword evidence="2" id="KW-1185">Reference proteome</keyword>